<dbReference type="Proteomes" id="UP000053257">
    <property type="component" value="Unassembled WGS sequence"/>
</dbReference>
<organism evidence="3 4">
    <name type="scientific">Phlebiopsis gigantea (strain 11061_1 CR5-6)</name>
    <name type="common">White-rot fungus</name>
    <name type="synonym">Peniophora gigantea</name>
    <dbReference type="NCBI Taxonomy" id="745531"/>
    <lineage>
        <taxon>Eukaryota</taxon>
        <taxon>Fungi</taxon>
        <taxon>Dikarya</taxon>
        <taxon>Basidiomycota</taxon>
        <taxon>Agaricomycotina</taxon>
        <taxon>Agaricomycetes</taxon>
        <taxon>Polyporales</taxon>
        <taxon>Phanerochaetaceae</taxon>
        <taxon>Phlebiopsis</taxon>
    </lineage>
</organism>
<keyword evidence="4" id="KW-1185">Reference proteome</keyword>
<keyword evidence="2" id="KW-1133">Transmembrane helix</keyword>
<evidence type="ECO:0000256" key="2">
    <source>
        <dbReference type="SAM" id="Phobius"/>
    </source>
</evidence>
<reference evidence="3 4" key="1">
    <citation type="journal article" date="2014" name="PLoS Genet.">
        <title>Analysis of the Phlebiopsis gigantea genome, transcriptome and secretome provides insight into its pioneer colonization strategies of wood.</title>
        <authorList>
            <person name="Hori C."/>
            <person name="Ishida T."/>
            <person name="Igarashi K."/>
            <person name="Samejima M."/>
            <person name="Suzuki H."/>
            <person name="Master E."/>
            <person name="Ferreira P."/>
            <person name="Ruiz-Duenas F.J."/>
            <person name="Held B."/>
            <person name="Canessa P."/>
            <person name="Larrondo L.F."/>
            <person name="Schmoll M."/>
            <person name="Druzhinina I.S."/>
            <person name="Kubicek C.P."/>
            <person name="Gaskell J.A."/>
            <person name="Kersten P."/>
            <person name="St John F."/>
            <person name="Glasner J."/>
            <person name="Sabat G."/>
            <person name="Splinter BonDurant S."/>
            <person name="Syed K."/>
            <person name="Yadav J."/>
            <person name="Mgbeahuruike A.C."/>
            <person name="Kovalchuk A."/>
            <person name="Asiegbu F.O."/>
            <person name="Lackner G."/>
            <person name="Hoffmeister D."/>
            <person name="Rencoret J."/>
            <person name="Gutierrez A."/>
            <person name="Sun H."/>
            <person name="Lindquist E."/>
            <person name="Barry K."/>
            <person name="Riley R."/>
            <person name="Grigoriev I.V."/>
            <person name="Henrissat B."/>
            <person name="Kues U."/>
            <person name="Berka R.M."/>
            <person name="Martinez A.T."/>
            <person name="Covert S.F."/>
            <person name="Blanchette R.A."/>
            <person name="Cullen D."/>
        </authorList>
    </citation>
    <scope>NUCLEOTIDE SEQUENCE [LARGE SCALE GENOMIC DNA]</scope>
    <source>
        <strain evidence="3 4">11061_1 CR5-6</strain>
    </source>
</reference>
<accession>A0A0C3RTZ4</accession>
<evidence type="ECO:0000313" key="4">
    <source>
        <dbReference type="Proteomes" id="UP000053257"/>
    </source>
</evidence>
<keyword evidence="2" id="KW-0472">Membrane</keyword>
<feature type="compositionally biased region" description="Polar residues" evidence="1">
    <location>
        <begin position="370"/>
        <end position="384"/>
    </location>
</feature>
<feature type="compositionally biased region" description="Polar residues" evidence="1">
    <location>
        <begin position="239"/>
        <end position="288"/>
    </location>
</feature>
<feature type="region of interest" description="Disordered" evidence="1">
    <location>
        <begin position="239"/>
        <end position="311"/>
    </location>
</feature>
<evidence type="ECO:0000313" key="3">
    <source>
        <dbReference type="EMBL" id="KIP04306.1"/>
    </source>
</evidence>
<gene>
    <name evidence="3" type="ORF">PHLGIDRAFT_201620</name>
</gene>
<dbReference type="OrthoDB" id="3245657at2759"/>
<dbReference type="Gene3D" id="2.60.120.260">
    <property type="entry name" value="Galactose-binding domain-like"/>
    <property type="match status" value="1"/>
</dbReference>
<feature type="transmembrane region" description="Helical" evidence="2">
    <location>
        <begin position="316"/>
        <end position="338"/>
    </location>
</feature>
<feature type="compositionally biased region" description="Low complexity" evidence="1">
    <location>
        <begin position="289"/>
        <end position="311"/>
    </location>
</feature>
<dbReference type="EMBL" id="KN840579">
    <property type="protein sequence ID" value="KIP04306.1"/>
    <property type="molecule type" value="Genomic_DNA"/>
</dbReference>
<sequence>MHLILVASTCNVLLFFPTTAYSSLKICTFSTAQSMPTSIMLTLFMSTYLSYLVPSHVSANLVNVTVDDQGVDPLTGASISYTPLSIRAWSLGQLCDECNARPDPAQTLNGTWHHAVYNTDSDVWEGSLPQTATFSFSGSALYLFGIIHLPRDDQTSSAKYTFSIDGERVGRFNGDDSDLFEDPSQSEYLYHQVLYSNSSIPNGLHSFTVQNGQIGGDFTTILLDYLIYSTDDTVESSLAPQSATSTATLPISSSGNPTMTGHFTISTESRSMSHPVSATSSTKTSGLMSTSTVTAASSGGHSSSTTSASSSSRHRTVVICASVISSCVAILLFSFLFIRRRRGRRNMRPGRPSFISKHGKPFIRETVQRKTSNRVSNNDASSSVILIGGPPMERQASTSALEHTEERSVPSSSMLCNPRTTPTIDPLSPYQPHPYVAPVLPRSS</sequence>
<protein>
    <submittedName>
        <fullName evidence="3">Uncharacterized protein</fullName>
    </submittedName>
</protein>
<name>A0A0C3RTZ4_PHLG1</name>
<feature type="compositionally biased region" description="Polar residues" evidence="1">
    <location>
        <begin position="409"/>
        <end position="423"/>
    </location>
</feature>
<feature type="region of interest" description="Disordered" evidence="1">
    <location>
        <begin position="370"/>
        <end position="444"/>
    </location>
</feature>
<dbReference type="HOGENOM" id="CLU_616931_0_0_1"/>
<keyword evidence="2" id="KW-0812">Transmembrane</keyword>
<proteinExistence type="predicted"/>
<dbReference type="STRING" id="745531.A0A0C3RTZ4"/>
<dbReference type="AlphaFoldDB" id="A0A0C3RTZ4"/>
<evidence type="ECO:0000256" key="1">
    <source>
        <dbReference type="SAM" id="MobiDB-lite"/>
    </source>
</evidence>